<sequence length="73" mass="7985">MQPRLYPAWRQQPGVMRPHGSPPPRHPANLSIVAIACNAGGPPVCPRCLVPQLLEVAARANAELLWALWAKPF</sequence>
<reference evidence="1 2" key="1">
    <citation type="journal article" date="2007" name="Science">
        <title>The Chlamydomonas genome reveals the evolution of key animal and plant functions.</title>
        <authorList>
            <person name="Merchant S.S."/>
            <person name="Prochnik S.E."/>
            <person name="Vallon O."/>
            <person name="Harris E.H."/>
            <person name="Karpowicz S.J."/>
            <person name="Witman G.B."/>
            <person name="Terry A."/>
            <person name="Salamov A."/>
            <person name="Fritz-Laylin L.K."/>
            <person name="Marechal-Drouard L."/>
            <person name="Marshall W.F."/>
            <person name="Qu L.H."/>
            <person name="Nelson D.R."/>
            <person name="Sanderfoot A.A."/>
            <person name="Spalding M.H."/>
            <person name="Kapitonov V.V."/>
            <person name="Ren Q."/>
            <person name="Ferris P."/>
            <person name="Lindquist E."/>
            <person name="Shapiro H."/>
            <person name="Lucas S.M."/>
            <person name="Grimwood J."/>
            <person name="Schmutz J."/>
            <person name="Cardol P."/>
            <person name="Cerutti H."/>
            <person name="Chanfreau G."/>
            <person name="Chen C.L."/>
            <person name="Cognat V."/>
            <person name="Croft M.T."/>
            <person name="Dent R."/>
            <person name="Dutcher S."/>
            <person name="Fernandez E."/>
            <person name="Fukuzawa H."/>
            <person name="Gonzalez-Ballester D."/>
            <person name="Gonzalez-Halphen D."/>
            <person name="Hallmann A."/>
            <person name="Hanikenne M."/>
            <person name="Hippler M."/>
            <person name="Inwood W."/>
            <person name="Jabbari K."/>
            <person name="Kalanon M."/>
            <person name="Kuras R."/>
            <person name="Lefebvre P.A."/>
            <person name="Lemaire S.D."/>
            <person name="Lobanov A.V."/>
            <person name="Lohr M."/>
            <person name="Manuell A."/>
            <person name="Meier I."/>
            <person name="Mets L."/>
            <person name="Mittag M."/>
            <person name="Mittelmeier T."/>
            <person name="Moroney J.V."/>
            <person name="Moseley J."/>
            <person name="Napoli C."/>
            <person name="Nedelcu A.M."/>
            <person name="Niyogi K."/>
            <person name="Novoselov S.V."/>
            <person name="Paulsen I.T."/>
            <person name="Pazour G."/>
            <person name="Purton S."/>
            <person name="Ral J.P."/>
            <person name="Riano-Pachon D.M."/>
            <person name="Riekhof W."/>
            <person name="Rymarquis L."/>
            <person name="Schroda M."/>
            <person name="Stern D."/>
            <person name="Umen J."/>
            <person name="Willows R."/>
            <person name="Wilson N."/>
            <person name="Zimmer S.L."/>
            <person name="Allmer J."/>
            <person name="Balk J."/>
            <person name="Bisova K."/>
            <person name="Chen C.J."/>
            <person name="Elias M."/>
            <person name="Gendler K."/>
            <person name="Hauser C."/>
            <person name="Lamb M.R."/>
            <person name="Ledford H."/>
            <person name="Long J.C."/>
            <person name="Minagawa J."/>
            <person name="Page M.D."/>
            <person name="Pan J."/>
            <person name="Pootakham W."/>
            <person name="Roje S."/>
            <person name="Rose A."/>
            <person name="Stahlberg E."/>
            <person name="Terauchi A.M."/>
            <person name="Yang P."/>
            <person name="Ball S."/>
            <person name="Bowler C."/>
            <person name="Dieckmann C.L."/>
            <person name="Gladyshev V.N."/>
            <person name="Green P."/>
            <person name="Jorgensen R."/>
            <person name="Mayfield S."/>
            <person name="Mueller-Roeber B."/>
            <person name="Rajamani S."/>
            <person name="Sayre R.T."/>
            <person name="Brokstein P."/>
            <person name="Dubchak I."/>
            <person name="Goodstein D."/>
            <person name="Hornick L."/>
            <person name="Huang Y.W."/>
            <person name="Jhaveri J."/>
            <person name="Luo Y."/>
            <person name="Martinez D."/>
            <person name="Ngau W.C."/>
            <person name="Otillar B."/>
            <person name="Poliakov A."/>
            <person name="Porter A."/>
            <person name="Szajkowski L."/>
            <person name="Werner G."/>
            <person name="Zhou K."/>
            <person name="Grigoriev I.V."/>
            <person name="Rokhsar D.S."/>
            <person name="Grossman A.R."/>
        </authorList>
    </citation>
    <scope>NUCLEOTIDE SEQUENCE [LARGE SCALE GENOMIC DNA]</scope>
    <source>
        <strain evidence="2">CC-503</strain>
    </source>
</reference>
<protein>
    <submittedName>
        <fullName evidence="1">Uncharacterized protein</fullName>
    </submittedName>
</protein>
<proteinExistence type="predicted"/>
<dbReference type="EMBL" id="CM008962">
    <property type="protein sequence ID" value="PNW88886.1"/>
    <property type="molecule type" value="Genomic_DNA"/>
</dbReference>
<accession>A0A2K3E7X4</accession>
<dbReference type="GeneID" id="66052155"/>
<organism evidence="1 2">
    <name type="scientific">Chlamydomonas reinhardtii</name>
    <name type="common">Chlamydomonas smithii</name>
    <dbReference type="NCBI Taxonomy" id="3055"/>
    <lineage>
        <taxon>Eukaryota</taxon>
        <taxon>Viridiplantae</taxon>
        <taxon>Chlorophyta</taxon>
        <taxon>core chlorophytes</taxon>
        <taxon>Chlorophyceae</taxon>
        <taxon>CS clade</taxon>
        <taxon>Chlamydomonadales</taxon>
        <taxon>Chlamydomonadaceae</taxon>
        <taxon>Chlamydomonas</taxon>
    </lineage>
</organism>
<dbReference type="AlphaFoldDB" id="A0A2K3E7X4"/>
<evidence type="ECO:0000313" key="1">
    <source>
        <dbReference type="EMBL" id="PNW88886.1"/>
    </source>
</evidence>
<dbReference type="KEGG" id="cre:CHLRE_01g049117v5"/>
<gene>
    <name evidence="1" type="ORF">CHLRE_01g049117v5</name>
</gene>
<keyword evidence="2" id="KW-1185">Reference proteome</keyword>
<dbReference type="RefSeq" id="XP_042928848.1">
    <property type="nucleotide sequence ID" value="XM_043058933.1"/>
</dbReference>
<evidence type="ECO:0000313" key="2">
    <source>
        <dbReference type="Proteomes" id="UP000006906"/>
    </source>
</evidence>
<dbReference type="InParanoid" id="A0A2K3E7X4"/>
<dbReference type="Proteomes" id="UP000006906">
    <property type="component" value="Chromosome 1"/>
</dbReference>
<name>A0A2K3E7X4_CHLRE</name>
<dbReference type="Gramene" id="PNW88886">
    <property type="protein sequence ID" value="PNW88886"/>
    <property type="gene ID" value="CHLRE_01g049117v5"/>
</dbReference>